<evidence type="ECO:0000313" key="2">
    <source>
        <dbReference type="EMBL" id="KYG78115.1"/>
    </source>
</evidence>
<feature type="domain" description="DM13" evidence="1">
    <location>
        <begin position="111"/>
        <end position="211"/>
    </location>
</feature>
<evidence type="ECO:0000259" key="1">
    <source>
        <dbReference type="PROSITE" id="PS51549"/>
    </source>
</evidence>
<dbReference type="Pfam" id="PF02368">
    <property type="entry name" value="Big_2"/>
    <property type="match status" value="1"/>
</dbReference>
<keyword evidence="3" id="KW-1185">Reference proteome</keyword>
<gene>
    <name evidence="2" type="ORF">AWW68_04930</name>
</gene>
<accession>A0A150XHD9</accession>
<dbReference type="PROSITE" id="PS51549">
    <property type="entry name" value="DM13"/>
    <property type="match status" value="1"/>
</dbReference>
<dbReference type="InterPro" id="IPR019545">
    <property type="entry name" value="DM13_domain"/>
</dbReference>
<dbReference type="InterPro" id="IPR003343">
    <property type="entry name" value="Big_2"/>
</dbReference>
<proteinExistence type="predicted"/>
<dbReference type="AlphaFoldDB" id="A0A150XHD9"/>
<protein>
    <recommendedName>
        <fullName evidence="1">DM13 domain-containing protein</fullName>
    </recommendedName>
</protein>
<reference evidence="2 3" key="1">
    <citation type="submission" date="2016-01" db="EMBL/GenBank/DDBJ databases">
        <title>Genome sequencing of Roseivirga spongicola UST030701-084.</title>
        <authorList>
            <person name="Selvaratnam C."/>
            <person name="Thevarajoo S."/>
            <person name="Goh K.M."/>
            <person name="Ee R."/>
            <person name="Chan K.-G."/>
            <person name="Chong C.S."/>
        </authorList>
    </citation>
    <scope>NUCLEOTIDE SEQUENCE [LARGE SCALE GENOMIC DNA]</scope>
    <source>
        <strain evidence="2 3">UST030701-084</strain>
    </source>
</reference>
<sequence>MLLSISSCIGTDVVDVELVDERLAIDTRLTSLAVGESYQFMADYFNNMGEEEMATVNWSSSNEGVISISAEGLAEAHMLGEATITAEYLGAEDMVTISASDQTVEMTARTGSFMGANNYSVNGDFNLLEENGQLLLTFESNFQASTGPGLFIFLSNSPNSITGALEVGAIQASRGEQVYPISLANAGLNTYDYVLVWCKPFGVLFGRGRFDN</sequence>
<comment type="caution">
    <text evidence="2">The sequence shown here is derived from an EMBL/GenBank/DDBJ whole genome shotgun (WGS) entry which is preliminary data.</text>
</comment>
<dbReference type="Pfam" id="PF10517">
    <property type="entry name" value="DM13"/>
    <property type="match status" value="1"/>
</dbReference>
<organism evidence="2 3">
    <name type="scientific">Roseivirga spongicola</name>
    <dbReference type="NCBI Taxonomy" id="333140"/>
    <lineage>
        <taxon>Bacteria</taxon>
        <taxon>Pseudomonadati</taxon>
        <taxon>Bacteroidota</taxon>
        <taxon>Cytophagia</taxon>
        <taxon>Cytophagales</taxon>
        <taxon>Roseivirgaceae</taxon>
        <taxon>Roseivirga</taxon>
    </lineage>
</organism>
<dbReference type="Proteomes" id="UP000075606">
    <property type="component" value="Unassembled WGS sequence"/>
</dbReference>
<dbReference type="InterPro" id="IPR008964">
    <property type="entry name" value="Invasin/intimin_cell_adhesion"/>
</dbReference>
<evidence type="ECO:0000313" key="3">
    <source>
        <dbReference type="Proteomes" id="UP000075606"/>
    </source>
</evidence>
<dbReference type="STRING" id="333140.AWW68_04930"/>
<name>A0A150XHD9_9BACT</name>
<dbReference type="Gene3D" id="2.60.40.1080">
    <property type="match status" value="1"/>
</dbReference>
<dbReference type="EMBL" id="LRPC01000001">
    <property type="protein sequence ID" value="KYG78115.1"/>
    <property type="molecule type" value="Genomic_DNA"/>
</dbReference>
<dbReference type="SUPFAM" id="SSF49373">
    <property type="entry name" value="Invasin/intimin cell-adhesion fragments"/>
    <property type="match status" value="1"/>
</dbReference>